<protein>
    <submittedName>
        <fullName evidence="3">Uncharacterized protein</fullName>
    </submittedName>
</protein>
<comment type="caution">
    <text evidence="3">The sequence shown here is derived from an EMBL/GenBank/DDBJ whole genome shotgun (WGS) entry which is preliminary data.</text>
</comment>
<dbReference type="RefSeq" id="WP_069329317.1">
    <property type="nucleotide sequence ID" value="NZ_MDER01000081.1"/>
</dbReference>
<gene>
    <name evidence="3" type="ORF">PTI45_03977</name>
</gene>
<dbReference type="EMBL" id="MDER01000081">
    <property type="protein sequence ID" value="ODP26659.1"/>
    <property type="molecule type" value="Genomic_DNA"/>
</dbReference>
<keyword evidence="2" id="KW-1133">Transmembrane helix</keyword>
<proteinExistence type="predicted"/>
<dbReference type="Proteomes" id="UP000094578">
    <property type="component" value="Unassembled WGS sequence"/>
</dbReference>
<keyword evidence="4" id="KW-1185">Reference proteome</keyword>
<accession>A0A1E3KYP8</accession>
<organism evidence="3 4">
    <name type="scientific">Paenibacillus nuruki</name>
    <dbReference type="NCBI Taxonomy" id="1886670"/>
    <lineage>
        <taxon>Bacteria</taxon>
        <taxon>Bacillati</taxon>
        <taxon>Bacillota</taxon>
        <taxon>Bacilli</taxon>
        <taxon>Bacillales</taxon>
        <taxon>Paenibacillaceae</taxon>
        <taxon>Paenibacillus</taxon>
    </lineage>
</organism>
<evidence type="ECO:0000313" key="4">
    <source>
        <dbReference type="Proteomes" id="UP000094578"/>
    </source>
</evidence>
<name>A0A1E3KYP8_9BACL</name>
<reference evidence="3 4" key="1">
    <citation type="submission" date="2016-08" db="EMBL/GenBank/DDBJ databases">
        <title>Genome sequencing of Paenibacillus sp. TI45-13ar, isolated from Korean traditional nuruk.</title>
        <authorList>
            <person name="Kim S.-J."/>
        </authorList>
    </citation>
    <scope>NUCLEOTIDE SEQUENCE [LARGE SCALE GENOMIC DNA]</scope>
    <source>
        <strain evidence="3 4">TI45-13ar</strain>
    </source>
</reference>
<dbReference type="STRING" id="1886670.PTI45_03977"/>
<dbReference type="AlphaFoldDB" id="A0A1E3KYP8"/>
<feature type="region of interest" description="Disordered" evidence="1">
    <location>
        <begin position="1"/>
        <end position="29"/>
    </location>
</feature>
<feature type="transmembrane region" description="Helical" evidence="2">
    <location>
        <begin position="40"/>
        <end position="64"/>
    </location>
</feature>
<feature type="compositionally biased region" description="Basic and acidic residues" evidence="1">
    <location>
        <begin position="19"/>
        <end position="29"/>
    </location>
</feature>
<evidence type="ECO:0000256" key="2">
    <source>
        <dbReference type="SAM" id="Phobius"/>
    </source>
</evidence>
<keyword evidence="2" id="KW-0472">Membrane</keyword>
<evidence type="ECO:0000256" key="1">
    <source>
        <dbReference type="SAM" id="MobiDB-lite"/>
    </source>
</evidence>
<keyword evidence="2" id="KW-0812">Transmembrane</keyword>
<evidence type="ECO:0000313" key="3">
    <source>
        <dbReference type="EMBL" id="ODP26659.1"/>
    </source>
</evidence>
<sequence>MKINLNKPARVSKSSLLTEESRKTSHERNGSINEDIKYRIYSTLFGVVLIGAILGIIWAGVAMFSTATTLLSSKIEATAIKEPVDPSPVIPSDTEEVIDSFMDVGDKVEIKQIQYIHYQYGYRDYYLIGLTKKKVLDWYEIYPEEVIYDADKVSYIERKKDNIGTLSNSITYVIHLTDQFPMIISHVANND</sequence>